<dbReference type="AlphaFoldDB" id="A0A7J9NN93"/>
<dbReference type="RefSeq" id="WP_181492045.1">
    <property type="nucleotide sequence ID" value="NZ_JACDUJ010000001.1"/>
</dbReference>
<evidence type="ECO:0000256" key="1">
    <source>
        <dbReference type="SAM" id="Coils"/>
    </source>
</evidence>
<reference evidence="2 3" key="1">
    <citation type="submission" date="2020-07" db="EMBL/GenBank/DDBJ databases">
        <title>Genomic Encyclopedia of Type Strains, Phase IV (KMG-V): Genome sequencing to study the core and pangenomes of soil and plant-associated prokaryotes.</title>
        <authorList>
            <person name="Whitman W."/>
        </authorList>
    </citation>
    <scope>NUCLEOTIDE SEQUENCE [LARGE SCALE GENOMIC DNA]</scope>
    <source>
        <strain evidence="2 3">A5</strain>
    </source>
</reference>
<evidence type="ECO:0000313" key="3">
    <source>
        <dbReference type="Proteomes" id="UP000571854"/>
    </source>
</evidence>
<organism evidence="2 3">
    <name type="scientific">Methanococcus maripaludis</name>
    <name type="common">Methanococcus deltae</name>
    <dbReference type="NCBI Taxonomy" id="39152"/>
    <lineage>
        <taxon>Archaea</taxon>
        <taxon>Methanobacteriati</taxon>
        <taxon>Methanobacteriota</taxon>
        <taxon>Methanomada group</taxon>
        <taxon>Methanococci</taxon>
        <taxon>Methanococcales</taxon>
        <taxon>Methanococcaceae</taxon>
        <taxon>Methanococcus</taxon>
    </lineage>
</organism>
<keyword evidence="1" id="KW-0175">Coiled coil</keyword>
<name>A0A7J9NN93_METMI</name>
<accession>A0A7J9NN93</accession>
<dbReference type="EMBL" id="JACDUJ010000001">
    <property type="protein sequence ID" value="MBA2846616.1"/>
    <property type="molecule type" value="Genomic_DNA"/>
</dbReference>
<gene>
    <name evidence="2" type="ORF">HNP88_000800</name>
</gene>
<dbReference type="Proteomes" id="UP000571854">
    <property type="component" value="Unassembled WGS sequence"/>
</dbReference>
<protein>
    <submittedName>
        <fullName evidence="2">Phage shock protein A</fullName>
    </submittedName>
</protein>
<comment type="caution">
    <text evidence="2">The sequence shown here is derived from an EMBL/GenBank/DDBJ whole genome shotgun (WGS) entry which is preliminary data.</text>
</comment>
<proteinExistence type="predicted"/>
<evidence type="ECO:0000313" key="2">
    <source>
        <dbReference type="EMBL" id="MBA2846616.1"/>
    </source>
</evidence>
<sequence>MITIEDAELPRDIVENRIKDTEKQIKRFENFIESLKLRKQKYEEKLAEMDGE</sequence>
<dbReference type="SUPFAM" id="SSF57997">
    <property type="entry name" value="Tropomyosin"/>
    <property type="match status" value="1"/>
</dbReference>
<feature type="coiled-coil region" evidence="1">
    <location>
        <begin position="11"/>
        <end position="52"/>
    </location>
</feature>